<dbReference type="PANTHER" id="PTHR47623">
    <property type="entry name" value="OS09G0287300 PROTEIN"/>
    <property type="match status" value="1"/>
</dbReference>
<gene>
    <name evidence="1" type="ORF">CW751_07535</name>
</gene>
<dbReference type="Gene3D" id="3.40.50.1240">
    <property type="entry name" value="Phosphoglycerate mutase-like"/>
    <property type="match status" value="1"/>
</dbReference>
<organism evidence="1 2">
    <name type="scientific">Brumimicrobium salinarum</name>
    <dbReference type="NCBI Taxonomy" id="2058658"/>
    <lineage>
        <taxon>Bacteria</taxon>
        <taxon>Pseudomonadati</taxon>
        <taxon>Bacteroidota</taxon>
        <taxon>Flavobacteriia</taxon>
        <taxon>Flavobacteriales</taxon>
        <taxon>Crocinitomicaceae</taxon>
        <taxon>Brumimicrobium</taxon>
    </lineage>
</organism>
<comment type="caution">
    <text evidence="1">The sequence shown here is derived from an EMBL/GenBank/DDBJ whole genome shotgun (WGS) entry which is preliminary data.</text>
</comment>
<evidence type="ECO:0000313" key="2">
    <source>
        <dbReference type="Proteomes" id="UP000236654"/>
    </source>
</evidence>
<dbReference type="CDD" id="cd07067">
    <property type="entry name" value="HP_PGM_like"/>
    <property type="match status" value="1"/>
</dbReference>
<dbReference type="SUPFAM" id="SSF53254">
    <property type="entry name" value="Phosphoglycerate mutase-like"/>
    <property type="match status" value="1"/>
</dbReference>
<proteinExistence type="predicted"/>
<dbReference type="Proteomes" id="UP000236654">
    <property type="component" value="Unassembled WGS sequence"/>
</dbReference>
<dbReference type="InterPro" id="IPR013078">
    <property type="entry name" value="His_Pase_superF_clade-1"/>
</dbReference>
<reference evidence="1 2" key="1">
    <citation type="submission" date="2017-12" db="EMBL/GenBank/DDBJ databases">
        <title>The draft genome sequence of Brumimicrobium saltpan LHR20.</title>
        <authorList>
            <person name="Do Z.-J."/>
            <person name="Luo H.-R."/>
        </authorList>
    </citation>
    <scope>NUCLEOTIDE SEQUENCE [LARGE SCALE GENOMIC DNA]</scope>
    <source>
        <strain evidence="1 2">LHR20</strain>
    </source>
</reference>
<name>A0A2I0R372_9FLAO</name>
<sequence length="159" mass="17882">MKLYLLRHGEAYDSSSTGKDFDRELTDHGVEQVNQIKKRLENEASEAEFCVFCSSASRTKQTYEIIAPSLSISSISFLKEMYLADHTYMLNFLWNNEHQDDTVLLIGHNNGLSDLASYLLDQKIVLPTSGLLIIDFPELKNLSDIGLGTGVEVSKCFPE</sequence>
<dbReference type="AlphaFoldDB" id="A0A2I0R372"/>
<dbReference type="SMART" id="SM00855">
    <property type="entry name" value="PGAM"/>
    <property type="match status" value="1"/>
</dbReference>
<keyword evidence="2" id="KW-1185">Reference proteome</keyword>
<dbReference type="Pfam" id="PF00300">
    <property type="entry name" value="His_Phos_1"/>
    <property type="match status" value="1"/>
</dbReference>
<protein>
    <recommendedName>
        <fullName evidence="3">Phosphohistidine phosphatase SixA</fullName>
    </recommendedName>
</protein>
<evidence type="ECO:0000313" key="1">
    <source>
        <dbReference type="EMBL" id="PKR81009.1"/>
    </source>
</evidence>
<dbReference type="OrthoDB" id="9810154at2"/>
<dbReference type="EMBL" id="PJNI01000007">
    <property type="protein sequence ID" value="PKR81009.1"/>
    <property type="molecule type" value="Genomic_DNA"/>
</dbReference>
<evidence type="ECO:0008006" key="3">
    <source>
        <dbReference type="Google" id="ProtNLM"/>
    </source>
</evidence>
<dbReference type="PANTHER" id="PTHR47623:SF1">
    <property type="entry name" value="OS09G0287300 PROTEIN"/>
    <property type="match status" value="1"/>
</dbReference>
<dbReference type="InterPro" id="IPR029033">
    <property type="entry name" value="His_PPase_superfam"/>
</dbReference>
<dbReference type="RefSeq" id="WP_101334391.1">
    <property type="nucleotide sequence ID" value="NZ_PJNI01000007.1"/>
</dbReference>
<accession>A0A2I0R372</accession>